<name>A0A316TL81_9BACT</name>
<accession>A0A316TL81</accession>
<dbReference type="OrthoDB" id="5498726at2"/>
<sequence length="407" mass="44734">MYKKSIPLFLLAFILVSCVNDNNTEVAIDEPEVYEFTRNGSSTVSFSGQTARILMAEELISTMMDFDGATESLLLQMYRNRDASGGNADPFSNPELNSETKSIKEKVAASEDYFSSNASESVQIRNEFESWISGQVSEVFPNENTLASPGQAGQIADGTSVRYVNAQGLEYNQMVTKSLIGALMTDQMLNNYLSSSVLDAGTNREDNDNEVLVDGTSYTTMEHKWDEAYGYLFGAASNQADPLTELGSADSFLDKYLGRVENDDDFAGIAEEIFNAFKRGRAAIVAGAYDVRDEQAEIIRQRISEIIGIRAVFYLESAKTILEGNSPDYGAIFHDLSEAYGFIYSLQFTRVPGSDEPYFTGSEVQSFLDRMLGDGPNGLWDLTPETLDALSDDIAAPFNFSIEEAAG</sequence>
<protein>
    <submittedName>
        <fullName evidence="2">DUF4856 domain-containing protein</fullName>
    </submittedName>
</protein>
<dbReference type="Proteomes" id="UP000245533">
    <property type="component" value="Unassembled WGS sequence"/>
</dbReference>
<comment type="caution">
    <text evidence="2">The sequence shown here is derived from an EMBL/GenBank/DDBJ whole genome shotgun (WGS) entry which is preliminary data.</text>
</comment>
<gene>
    <name evidence="2" type="ORF">DDZ15_14690</name>
</gene>
<proteinExistence type="predicted"/>
<keyword evidence="1" id="KW-0732">Signal</keyword>
<dbReference type="PROSITE" id="PS51257">
    <property type="entry name" value="PROKAR_LIPOPROTEIN"/>
    <property type="match status" value="1"/>
</dbReference>
<keyword evidence="3" id="KW-1185">Reference proteome</keyword>
<dbReference type="Pfam" id="PF16148">
    <property type="entry name" value="DUF4856"/>
    <property type="match status" value="1"/>
</dbReference>
<dbReference type="InterPro" id="IPR032331">
    <property type="entry name" value="DUF4856"/>
</dbReference>
<organism evidence="2 3">
    <name type="scientific">Rhodohalobacter mucosus</name>
    <dbReference type="NCBI Taxonomy" id="2079485"/>
    <lineage>
        <taxon>Bacteria</taxon>
        <taxon>Pseudomonadati</taxon>
        <taxon>Balneolota</taxon>
        <taxon>Balneolia</taxon>
        <taxon>Balneolales</taxon>
        <taxon>Balneolaceae</taxon>
        <taxon>Rhodohalobacter</taxon>
    </lineage>
</organism>
<feature type="chain" id="PRO_5016411265" evidence="1">
    <location>
        <begin position="20"/>
        <end position="407"/>
    </location>
</feature>
<evidence type="ECO:0000313" key="2">
    <source>
        <dbReference type="EMBL" id="PWN05317.1"/>
    </source>
</evidence>
<dbReference type="AlphaFoldDB" id="A0A316TL81"/>
<evidence type="ECO:0000256" key="1">
    <source>
        <dbReference type="SAM" id="SignalP"/>
    </source>
</evidence>
<reference evidence="2 3" key="1">
    <citation type="submission" date="2018-05" db="EMBL/GenBank/DDBJ databases">
        <title>Rhodohalobacter halophilus gen. nov., sp. nov., a moderately halophilic member of the family Balneolaceae.</title>
        <authorList>
            <person name="Liu Z.-W."/>
        </authorList>
    </citation>
    <scope>NUCLEOTIDE SEQUENCE [LARGE SCALE GENOMIC DNA]</scope>
    <source>
        <strain evidence="2 3">8A47</strain>
    </source>
</reference>
<feature type="signal peptide" evidence="1">
    <location>
        <begin position="1"/>
        <end position="19"/>
    </location>
</feature>
<dbReference type="EMBL" id="QGGB01000010">
    <property type="protein sequence ID" value="PWN05317.1"/>
    <property type="molecule type" value="Genomic_DNA"/>
</dbReference>
<evidence type="ECO:0000313" key="3">
    <source>
        <dbReference type="Proteomes" id="UP000245533"/>
    </source>
</evidence>